<evidence type="ECO:0000313" key="1">
    <source>
        <dbReference type="EMBL" id="KAA1137238.1"/>
    </source>
</evidence>
<proteinExistence type="predicted"/>
<evidence type="ECO:0000313" key="2">
    <source>
        <dbReference type="Proteomes" id="UP000325313"/>
    </source>
</evidence>
<dbReference type="EMBL" id="VDEP01000010">
    <property type="protein sequence ID" value="KAA1137238.1"/>
    <property type="molecule type" value="Genomic_DNA"/>
</dbReference>
<comment type="caution">
    <text evidence="1">The sequence shown here is derived from an EMBL/GenBank/DDBJ whole genome shotgun (WGS) entry which is preliminary data.</text>
</comment>
<organism evidence="1 2">
    <name type="scientific">Puccinia graminis f. sp. tritici</name>
    <dbReference type="NCBI Taxonomy" id="56615"/>
    <lineage>
        <taxon>Eukaryota</taxon>
        <taxon>Fungi</taxon>
        <taxon>Dikarya</taxon>
        <taxon>Basidiomycota</taxon>
        <taxon>Pucciniomycotina</taxon>
        <taxon>Pucciniomycetes</taxon>
        <taxon>Pucciniales</taxon>
        <taxon>Pucciniaceae</taxon>
        <taxon>Puccinia</taxon>
    </lineage>
</organism>
<dbReference type="Proteomes" id="UP000325313">
    <property type="component" value="Unassembled WGS sequence"/>
</dbReference>
<gene>
    <name evidence="1" type="ORF">PGTUg99_009439</name>
</gene>
<dbReference type="AlphaFoldDB" id="A0A5B0SGV5"/>
<name>A0A5B0SGV5_PUCGR</name>
<accession>A0A5B0SGV5</accession>
<reference evidence="1 2" key="1">
    <citation type="submission" date="2019-05" db="EMBL/GenBank/DDBJ databases">
        <title>Emergence of the Ug99 lineage of the wheat stem rust pathogen through somatic hybridization.</title>
        <authorList>
            <person name="Li F."/>
            <person name="Upadhyaya N.M."/>
            <person name="Sperschneider J."/>
            <person name="Matny O."/>
            <person name="Nguyen-Phuc H."/>
            <person name="Mago R."/>
            <person name="Raley C."/>
            <person name="Miller M.E."/>
            <person name="Silverstein K.A.T."/>
            <person name="Henningsen E."/>
            <person name="Hirsch C.D."/>
            <person name="Visser B."/>
            <person name="Pretorius Z.A."/>
            <person name="Steffenson B.J."/>
            <person name="Schwessinger B."/>
            <person name="Dodds P.N."/>
            <person name="Figueroa M."/>
        </authorList>
    </citation>
    <scope>NUCLEOTIDE SEQUENCE [LARGE SCALE GENOMIC DNA]</scope>
    <source>
        <strain evidence="1 2">Ug99</strain>
    </source>
</reference>
<sequence length="106" mass="11816">MTAPLSTATVHENPLKLSDLVPAGTDNPLATRSEMAQLVARWAHIALQQRNPEVVGSKLTLARGGRFFDGSPRLVSEFVYRLYAIPSTLEIKKKNRRQPWPFPSTC</sequence>
<protein>
    <submittedName>
        <fullName evidence="1">Uncharacterized protein</fullName>
    </submittedName>
</protein>